<feature type="compositionally biased region" description="Polar residues" evidence="3">
    <location>
        <begin position="254"/>
        <end position="273"/>
    </location>
</feature>
<evidence type="ECO:0000256" key="3">
    <source>
        <dbReference type="SAM" id="MobiDB-lite"/>
    </source>
</evidence>
<evidence type="ECO:0000313" key="6">
    <source>
        <dbReference type="WBParaSite" id="sdigi.contig172.g5627.t1"/>
    </source>
</evidence>
<feature type="region of interest" description="Disordered" evidence="3">
    <location>
        <begin position="202"/>
        <end position="273"/>
    </location>
</feature>
<dbReference type="Proteomes" id="UP000887581">
    <property type="component" value="Unplaced"/>
</dbReference>
<dbReference type="InterPro" id="IPR036860">
    <property type="entry name" value="SH2_dom_sf"/>
</dbReference>
<dbReference type="AlphaFoldDB" id="A0A915PHZ0"/>
<feature type="compositionally biased region" description="Polar residues" evidence="3">
    <location>
        <begin position="206"/>
        <end position="227"/>
    </location>
</feature>
<reference evidence="6" key="1">
    <citation type="submission" date="2022-11" db="UniProtKB">
        <authorList>
            <consortium name="WormBaseParasite"/>
        </authorList>
    </citation>
    <scope>IDENTIFICATION</scope>
</reference>
<evidence type="ECO:0000256" key="1">
    <source>
        <dbReference type="PROSITE-ProRule" id="PRU00191"/>
    </source>
</evidence>
<keyword evidence="1" id="KW-0727">SH2 domain</keyword>
<dbReference type="PANTHER" id="PTHR14388:SF17">
    <property type="entry name" value="SH2 DOMAIN-CONTAINING PROTEIN"/>
    <property type="match status" value="1"/>
</dbReference>
<dbReference type="PANTHER" id="PTHR14388">
    <property type="entry name" value="T CELL-SPECIFIC ADAPTER PROTEIN TSAD"/>
    <property type="match status" value="1"/>
</dbReference>
<keyword evidence="5" id="KW-1185">Reference proteome</keyword>
<evidence type="ECO:0000256" key="2">
    <source>
        <dbReference type="SAM" id="Coils"/>
    </source>
</evidence>
<evidence type="ECO:0000259" key="4">
    <source>
        <dbReference type="PROSITE" id="PS50001"/>
    </source>
</evidence>
<proteinExistence type="predicted"/>
<organism evidence="5 6">
    <name type="scientific">Setaria digitata</name>
    <dbReference type="NCBI Taxonomy" id="48799"/>
    <lineage>
        <taxon>Eukaryota</taxon>
        <taxon>Metazoa</taxon>
        <taxon>Ecdysozoa</taxon>
        <taxon>Nematoda</taxon>
        <taxon>Chromadorea</taxon>
        <taxon>Rhabditida</taxon>
        <taxon>Spirurina</taxon>
        <taxon>Spiruromorpha</taxon>
        <taxon>Filarioidea</taxon>
        <taxon>Setariidae</taxon>
        <taxon>Setaria</taxon>
    </lineage>
</organism>
<dbReference type="PROSITE" id="PS50001">
    <property type="entry name" value="SH2"/>
    <property type="match status" value="1"/>
</dbReference>
<dbReference type="Pfam" id="PF00017">
    <property type="entry name" value="SH2"/>
    <property type="match status" value="1"/>
</dbReference>
<dbReference type="GO" id="GO:0005737">
    <property type="term" value="C:cytoplasm"/>
    <property type="evidence" value="ECO:0007669"/>
    <property type="project" value="TreeGrafter"/>
</dbReference>
<name>A0A915PHZ0_9BILA</name>
<keyword evidence="2" id="KW-0175">Coiled coil</keyword>
<protein>
    <submittedName>
        <fullName evidence="6">SH2 domain-containing protein</fullName>
    </submittedName>
</protein>
<feature type="domain" description="SH2" evidence="4">
    <location>
        <begin position="531"/>
        <end position="624"/>
    </location>
</feature>
<dbReference type="FunFam" id="3.30.505.10:FF:000096">
    <property type="entry name" value="SH2 domain-containing protein 4B-like"/>
    <property type="match status" value="1"/>
</dbReference>
<dbReference type="SMART" id="SM00252">
    <property type="entry name" value="SH2"/>
    <property type="match status" value="1"/>
</dbReference>
<feature type="compositionally biased region" description="Polar residues" evidence="3">
    <location>
        <begin position="233"/>
        <end position="246"/>
    </location>
</feature>
<dbReference type="InterPro" id="IPR000980">
    <property type="entry name" value="SH2"/>
</dbReference>
<dbReference type="SUPFAM" id="SSF55550">
    <property type="entry name" value="SH2 domain"/>
    <property type="match status" value="1"/>
</dbReference>
<sequence length="641" mass="72671">MQLSVQKIPEAVMQLTSMMFVDPEILDALDEEQKQILFIKMREEQVKRWKAYEEKCEQEGEAQNNKSKDNSRRIRWLKGEDGEVWVWVMGEHKDDLTIEQITEKRALEEARQIAEKEMLESMRLMELNNGDVPVVGPHEDENTLKEQLSRIRPWNSPYSYNKIQESVYDDADSLFGSAHNGNIQLPSRATFAPELSRKSILKKSNESPLSDNGNQGDQLSNETSAEQPITEKTFGSNLYTDFPKSNGSDDKSQVLPSTSTSNTNFGESFADNSSRIFPGRVSSEVVDFPYGAYNSYSPLSSESSGPDFRPAFGFGKRDAMVDRSSPYGLKRFGTATNATKSALVKESSSPTGNPCSFPVSRVWNTQGIPPQKIDCGDNTVVKFRLGLGARSDLTDIDEEITKRQSEIFEKIKEKHQQFDREAEQEAERVEQAWEEQERKAREAEAQIRRIAQRAREQHRQQSLRTSSSILPFLKDKNASPLKDALSSIVSRKSLPRPPKPKSREAIINWFRTEELLRGTGLDPVTHRPAIWFHGIISRSRADQMLQNKPSGSFLVRVSERIWGYTISYVVGDGNIKHFLIERIPQGYQFLGTNQVVHSHLHELVAFHEVSPITSKGNEILRWAVGQVDIVMPDYADLIPSG</sequence>
<dbReference type="Gene3D" id="3.30.505.10">
    <property type="entry name" value="SH2 domain"/>
    <property type="match status" value="1"/>
</dbReference>
<accession>A0A915PHZ0</accession>
<dbReference type="WBParaSite" id="sdigi.contig172.g5627.t1">
    <property type="protein sequence ID" value="sdigi.contig172.g5627.t1"/>
    <property type="gene ID" value="sdigi.contig172.g5627"/>
</dbReference>
<evidence type="ECO:0000313" key="5">
    <source>
        <dbReference type="Proteomes" id="UP000887581"/>
    </source>
</evidence>
<feature type="coiled-coil region" evidence="2">
    <location>
        <begin position="408"/>
        <end position="460"/>
    </location>
</feature>